<organism evidence="2 3">
    <name type="scientific">Sporolactobacillus spathodeae</name>
    <dbReference type="NCBI Taxonomy" id="1465502"/>
    <lineage>
        <taxon>Bacteria</taxon>
        <taxon>Bacillati</taxon>
        <taxon>Bacillota</taxon>
        <taxon>Bacilli</taxon>
        <taxon>Bacillales</taxon>
        <taxon>Sporolactobacillaceae</taxon>
        <taxon>Sporolactobacillus</taxon>
    </lineage>
</organism>
<dbReference type="Proteomes" id="UP000823201">
    <property type="component" value="Unassembled WGS sequence"/>
</dbReference>
<keyword evidence="1" id="KW-1133">Transmembrane helix</keyword>
<comment type="caution">
    <text evidence="2">The sequence shown here is derived from an EMBL/GenBank/DDBJ whole genome shotgun (WGS) entry which is preliminary data.</text>
</comment>
<keyword evidence="3" id="KW-1185">Reference proteome</keyword>
<reference evidence="2 3" key="1">
    <citation type="submission" date="2021-01" db="EMBL/GenBank/DDBJ databases">
        <title>Genomic Encyclopedia of Type Strains, Phase IV (KMG-IV): sequencing the most valuable type-strain genomes for metagenomic binning, comparative biology and taxonomic classification.</title>
        <authorList>
            <person name="Goeker M."/>
        </authorList>
    </citation>
    <scope>NUCLEOTIDE SEQUENCE [LARGE SCALE GENOMIC DNA]</scope>
    <source>
        <strain evidence="2 3">DSM 100968</strain>
    </source>
</reference>
<proteinExistence type="predicted"/>
<keyword evidence="1" id="KW-0472">Membrane</keyword>
<feature type="transmembrane region" description="Helical" evidence="1">
    <location>
        <begin position="21"/>
        <end position="38"/>
    </location>
</feature>
<name>A0ABS2Q8F1_9BACL</name>
<accession>A0ABS2Q8F1</accession>
<dbReference type="EMBL" id="JAFBEV010000011">
    <property type="protein sequence ID" value="MBM7658069.1"/>
    <property type="molecule type" value="Genomic_DNA"/>
</dbReference>
<sequence>MLNNLRAALRNDKGEDYVYSSAKWVTMLMIIGILLYPLTSGWGTLVALCLAIAVLIGRFMIAKQAAGDFRDMAHAKKAYAQTKKKDYLRFIKARGEQMLADNKMLTKTAKKEIEQLLHFTESRL</sequence>
<evidence type="ECO:0000313" key="3">
    <source>
        <dbReference type="Proteomes" id="UP000823201"/>
    </source>
</evidence>
<protein>
    <submittedName>
        <fullName evidence="2">Uncharacterized protein</fullName>
    </submittedName>
</protein>
<dbReference type="RefSeq" id="WP_205006555.1">
    <property type="nucleotide sequence ID" value="NZ_CBCRXA010000007.1"/>
</dbReference>
<keyword evidence="1" id="KW-0812">Transmembrane</keyword>
<gene>
    <name evidence="2" type="ORF">JOC27_001521</name>
</gene>
<feature type="transmembrane region" description="Helical" evidence="1">
    <location>
        <begin position="44"/>
        <end position="61"/>
    </location>
</feature>
<evidence type="ECO:0000256" key="1">
    <source>
        <dbReference type="SAM" id="Phobius"/>
    </source>
</evidence>
<evidence type="ECO:0000313" key="2">
    <source>
        <dbReference type="EMBL" id="MBM7658069.1"/>
    </source>
</evidence>